<comment type="caution">
    <text evidence="11">The sequence shown here is derived from an EMBL/GenBank/DDBJ whole genome shotgun (WGS) entry which is preliminary data.</text>
</comment>
<comment type="subcellular location">
    <subcellularLocation>
        <location evidence="1">Secreted</location>
    </subcellularLocation>
</comment>
<proteinExistence type="predicted"/>
<dbReference type="InterPro" id="IPR029058">
    <property type="entry name" value="AB_hydrolase_fold"/>
</dbReference>
<evidence type="ECO:0000256" key="9">
    <source>
        <dbReference type="ARBA" id="ARBA00034075"/>
    </source>
</evidence>
<evidence type="ECO:0000313" key="12">
    <source>
        <dbReference type="Proteomes" id="UP001629113"/>
    </source>
</evidence>
<dbReference type="SUPFAM" id="SSF53474">
    <property type="entry name" value="alpha/beta-Hydrolases"/>
    <property type="match status" value="1"/>
</dbReference>
<evidence type="ECO:0000256" key="8">
    <source>
        <dbReference type="ARBA" id="ARBA00023326"/>
    </source>
</evidence>
<keyword evidence="8" id="KW-0624">Polysaccharide degradation</keyword>
<dbReference type="PANTHER" id="PTHR38050">
    <property type="match status" value="1"/>
</dbReference>
<keyword evidence="12" id="KW-1185">Reference proteome</keyword>
<name>A0ABR4P964_9HELO</name>
<dbReference type="Proteomes" id="UP001629113">
    <property type="component" value="Unassembled WGS sequence"/>
</dbReference>
<dbReference type="PANTHER" id="PTHR38050:SF2">
    <property type="entry name" value="FERULOYL ESTERASE C-RELATED"/>
    <property type="match status" value="1"/>
</dbReference>
<comment type="catalytic activity">
    <reaction evidence="9">
        <text>feruloyl-polysaccharide + H2O = ferulate + polysaccharide.</text>
        <dbReference type="EC" id="3.1.1.73"/>
    </reaction>
</comment>
<evidence type="ECO:0000256" key="1">
    <source>
        <dbReference type="ARBA" id="ARBA00004613"/>
    </source>
</evidence>
<evidence type="ECO:0000256" key="5">
    <source>
        <dbReference type="ARBA" id="ARBA00022729"/>
    </source>
</evidence>
<evidence type="ECO:0000256" key="10">
    <source>
        <dbReference type="SAM" id="SignalP"/>
    </source>
</evidence>
<keyword evidence="7" id="KW-0119">Carbohydrate metabolism</keyword>
<evidence type="ECO:0000256" key="3">
    <source>
        <dbReference type="ARBA" id="ARBA00022525"/>
    </source>
</evidence>
<evidence type="ECO:0000256" key="7">
    <source>
        <dbReference type="ARBA" id="ARBA00023277"/>
    </source>
</evidence>
<feature type="chain" id="PRO_5046033900" description="feruloyl esterase" evidence="10">
    <location>
        <begin position="20"/>
        <end position="328"/>
    </location>
</feature>
<sequence>MKIKYSFALFAGLARLTLATTDSYRYCGWPSSLHCQKELPDRQSLGGMYNVSIKSGNQQRSYLVSIPECYYSQLAAPVILSYHGGSRDAEYQRDLDQFTNPDFNQFAIVVYPQGINNAWQGVPGQPSTVDDFEFTADILDELEKLYCIDRSRIWAVGKSDGGGFTNQLACNATLSRRIAAFAAVSGAFYVDTKSCDADTVVLPCSPGRAKIPMLEIHGGDDTTISYQGGERRDQCLPSIPHFIQDWALLNDLPLESAATHLTSDTIMYSFGTGFNLGLLTHIFDGSIGHDWPSTIANADNTQLGHSPASYNATPLIMDFFKNYTVFLV</sequence>
<dbReference type="EC" id="3.1.1.73" evidence="2"/>
<evidence type="ECO:0000256" key="2">
    <source>
        <dbReference type="ARBA" id="ARBA00013091"/>
    </source>
</evidence>
<keyword evidence="6" id="KW-0378">Hydrolase</keyword>
<gene>
    <name evidence="11" type="ORF">PVAG01_08350</name>
</gene>
<keyword evidence="5 10" id="KW-0732">Signal</keyword>
<feature type="signal peptide" evidence="10">
    <location>
        <begin position="1"/>
        <end position="19"/>
    </location>
</feature>
<accession>A0ABR4P964</accession>
<evidence type="ECO:0000256" key="6">
    <source>
        <dbReference type="ARBA" id="ARBA00022801"/>
    </source>
</evidence>
<reference evidence="11 12" key="1">
    <citation type="submission" date="2024-06" db="EMBL/GenBank/DDBJ databases">
        <title>Complete genome of Phlyctema vagabunda strain 19-DSS-EL-015.</title>
        <authorList>
            <person name="Fiorenzani C."/>
        </authorList>
    </citation>
    <scope>NUCLEOTIDE SEQUENCE [LARGE SCALE GENOMIC DNA]</scope>
    <source>
        <strain evidence="11 12">19-DSS-EL-015</strain>
    </source>
</reference>
<dbReference type="EMBL" id="JBFCZG010000007">
    <property type="protein sequence ID" value="KAL3419852.1"/>
    <property type="molecule type" value="Genomic_DNA"/>
</dbReference>
<keyword evidence="3" id="KW-0964">Secreted</keyword>
<dbReference type="InterPro" id="IPR043595">
    <property type="entry name" value="FaeB/C/D"/>
</dbReference>
<protein>
    <recommendedName>
        <fullName evidence="2">feruloyl esterase</fullName>
        <ecNumber evidence="2">3.1.1.73</ecNumber>
    </recommendedName>
</protein>
<keyword evidence="4" id="KW-0858">Xylan degradation</keyword>
<evidence type="ECO:0000256" key="4">
    <source>
        <dbReference type="ARBA" id="ARBA00022651"/>
    </source>
</evidence>
<evidence type="ECO:0000313" key="11">
    <source>
        <dbReference type="EMBL" id="KAL3419852.1"/>
    </source>
</evidence>
<organism evidence="11 12">
    <name type="scientific">Phlyctema vagabunda</name>
    <dbReference type="NCBI Taxonomy" id="108571"/>
    <lineage>
        <taxon>Eukaryota</taxon>
        <taxon>Fungi</taxon>
        <taxon>Dikarya</taxon>
        <taxon>Ascomycota</taxon>
        <taxon>Pezizomycotina</taxon>
        <taxon>Leotiomycetes</taxon>
        <taxon>Helotiales</taxon>
        <taxon>Dermateaceae</taxon>
        <taxon>Phlyctema</taxon>
    </lineage>
</organism>
<dbReference type="Gene3D" id="3.40.50.1820">
    <property type="entry name" value="alpha/beta hydrolase"/>
    <property type="match status" value="1"/>
</dbReference>